<proteinExistence type="predicted"/>
<keyword evidence="3" id="KW-1185">Reference proteome</keyword>
<evidence type="ECO:0000313" key="2">
    <source>
        <dbReference type="EMBL" id="KAB8303518.1"/>
    </source>
</evidence>
<gene>
    <name evidence="2" type="ORF">EYC80_004929</name>
</gene>
<evidence type="ECO:0000313" key="3">
    <source>
        <dbReference type="Proteomes" id="UP000326757"/>
    </source>
</evidence>
<evidence type="ECO:0000256" key="1">
    <source>
        <dbReference type="SAM" id="Phobius"/>
    </source>
</evidence>
<name>A0A5N6KIM4_MONLA</name>
<keyword evidence="1" id="KW-0472">Membrane</keyword>
<keyword evidence="1" id="KW-1133">Transmembrane helix</keyword>
<sequence>MLFPFFPFFLIYSSIYCGWMVHTGYGYDIRRKSCAYDEGGMGNFEFYVDTGTDATVKWHALSFTPTYVCIIMEFL</sequence>
<feature type="transmembrane region" description="Helical" evidence="1">
    <location>
        <begin position="6"/>
        <end position="27"/>
    </location>
</feature>
<comment type="caution">
    <text evidence="2">The sequence shown here is derived from an EMBL/GenBank/DDBJ whole genome shotgun (WGS) entry which is preliminary data.</text>
</comment>
<dbReference type="AlphaFoldDB" id="A0A5N6KIM4"/>
<dbReference type="Proteomes" id="UP000326757">
    <property type="component" value="Unassembled WGS sequence"/>
</dbReference>
<dbReference type="EMBL" id="VIGI01000002">
    <property type="protein sequence ID" value="KAB8303518.1"/>
    <property type="molecule type" value="Genomic_DNA"/>
</dbReference>
<keyword evidence="1" id="KW-0812">Transmembrane</keyword>
<accession>A0A5N6KIM4</accession>
<organism evidence="2 3">
    <name type="scientific">Monilinia laxa</name>
    <name type="common">Brown rot fungus</name>
    <name type="synonym">Sclerotinia laxa</name>
    <dbReference type="NCBI Taxonomy" id="61186"/>
    <lineage>
        <taxon>Eukaryota</taxon>
        <taxon>Fungi</taxon>
        <taxon>Dikarya</taxon>
        <taxon>Ascomycota</taxon>
        <taxon>Pezizomycotina</taxon>
        <taxon>Leotiomycetes</taxon>
        <taxon>Helotiales</taxon>
        <taxon>Sclerotiniaceae</taxon>
        <taxon>Monilinia</taxon>
    </lineage>
</organism>
<reference evidence="2 3" key="1">
    <citation type="submission" date="2019-06" db="EMBL/GenBank/DDBJ databases">
        <title>Genome Sequence of the Brown Rot Fungal Pathogen Monilinia laxa.</title>
        <authorList>
            <person name="De Miccolis Angelini R.M."/>
            <person name="Landi L."/>
            <person name="Abate D."/>
            <person name="Pollastro S."/>
            <person name="Romanazzi G."/>
            <person name="Faretra F."/>
        </authorList>
    </citation>
    <scope>NUCLEOTIDE SEQUENCE [LARGE SCALE GENOMIC DNA]</scope>
    <source>
        <strain evidence="2 3">Mlax316</strain>
    </source>
</reference>
<protein>
    <submittedName>
        <fullName evidence="2">Uncharacterized protein</fullName>
    </submittedName>
</protein>